<dbReference type="EMBL" id="NIRI02000042">
    <property type="protein sequence ID" value="KAG5449870.1"/>
    <property type="molecule type" value="Genomic_DNA"/>
</dbReference>
<accession>A0A8T1MLA4</accession>
<dbReference type="Gene3D" id="3.30.9.10">
    <property type="entry name" value="D-Amino Acid Oxidase, subunit A, domain 2"/>
    <property type="match status" value="1"/>
</dbReference>
<protein>
    <submittedName>
        <fullName evidence="1">L-2-hydroxyglutarate dehydrogenase, mitochondrial</fullName>
    </submittedName>
</protein>
<dbReference type="InterPro" id="IPR006076">
    <property type="entry name" value="FAD-dep_OxRdtase"/>
</dbReference>
<dbReference type="NCBIfam" id="NF008726">
    <property type="entry name" value="PRK11728.1"/>
    <property type="match status" value="1"/>
</dbReference>
<gene>
    <name evidence="1" type="ORF">CSKR_103696</name>
</gene>
<dbReference type="Gene3D" id="3.50.50.60">
    <property type="entry name" value="FAD/NAD(P)-binding domain"/>
    <property type="match status" value="1"/>
</dbReference>
<name>A0A8T1MLA4_CLOSI</name>
<comment type="caution">
    <text evidence="1">The sequence shown here is derived from an EMBL/GenBank/DDBJ whole genome shotgun (WGS) entry which is preliminary data.</text>
</comment>
<evidence type="ECO:0000313" key="2">
    <source>
        <dbReference type="Proteomes" id="UP000286415"/>
    </source>
</evidence>
<reference evidence="1 2" key="2">
    <citation type="journal article" date="2021" name="Genomics">
        <title>High-quality reference genome for Clonorchis sinensis.</title>
        <authorList>
            <person name="Young N.D."/>
            <person name="Stroehlein A.J."/>
            <person name="Kinkar L."/>
            <person name="Wang T."/>
            <person name="Sohn W.M."/>
            <person name="Chang B.C.H."/>
            <person name="Kaur P."/>
            <person name="Weisz D."/>
            <person name="Dudchenko O."/>
            <person name="Aiden E.L."/>
            <person name="Korhonen P.K."/>
            <person name="Gasser R.B."/>
        </authorList>
    </citation>
    <scope>NUCLEOTIDE SEQUENCE [LARGE SCALE GENOMIC DNA]</scope>
    <source>
        <strain evidence="1">Cs-k2</strain>
    </source>
</reference>
<dbReference type="InterPro" id="IPR036188">
    <property type="entry name" value="FAD/NAD-bd_sf"/>
</dbReference>
<dbReference type="PANTHER" id="PTHR43104">
    <property type="entry name" value="L-2-HYDROXYGLUTARATE DEHYDROGENASE, MITOCHONDRIAL"/>
    <property type="match status" value="1"/>
</dbReference>
<dbReference type="Proteomes" id="UP000286415">
    <property type="component" value="Unassembled WGS sequence"/>
</dbReference>
<keyword evidence="2" id="KW-1185">Reference proteome</keyword>
<proteinExistence type="predicted"/>
<dbReference type="STRING" id="79923.H2KTE8"/>
<dbReference type="PANTHER" id="PTHR43104:SF2">
    <property type="entry name" value="L-2-HYDROXYGLUTARATE DEHYDROGENASE, MITOCHONDRIAL"/>
    <property type="match status" value="1"/>
</dbReference>
<dbReference type="GO" id="GO:0047545">
    <property type="term" value="F:(S)-2-hydroxyglutarate dehydrogenase activity"/>
    <property type="evidence" value="ECO:0007669"/>
    <property type="project" value="UniProtKB-EC"/>
</dbReference>
<reference evidence="1 2" key="1">
    <citation type="journal article" date="2018" name="Biotechnol. Adv.">
        <title>Improved genomic resources and new bioinformatic workflow for the carcinogenic parasite Clonorchis sinensis: Biotechnological implications.</title>
        <authorList>
            <person name="Wang D."/>
            <person name="Korhonen P.K."/>
            <person name="Gasser R.B."/>
            <person name="Young N.D."/>
        </authorList>
    </citation>
    <scope>NUCLEOTIDE SEQUENCE [LARGE SCALE GENOMIC DNA]</scope>
    <source>
        <strain evidence="1">Cs-k2</strain>
    </source>
</reference>
<organism evidence="1 2">
    <name type="scientific">Clonorchis sinensis</name>
    <name type="common">Chinese liver fluke</name>
    <dbReference type="NCBI Taxonomy" id="79923"/>
    <lineage>
        <taxon>Eukaryota</taxon>
        <taxon>Metazoa</taxon>
        <taxon>Spiralia</taxon>
        <taxon>Lophotrochozoa</taxon>
        <taxon>Platyhelminthes</taxon>
        <taxon>Trematoda</taxon>
        <taxon>Digenea</taxon>
        <taxon>Opisthorchiida</taxon>
        <taxon>Opisthorchiata</taxon>
        <taxon>Opisthorchiidae</taxon>
        <taxon>Clonorchis</taxon>
    </lineage>
</organism>
<evidence type="ECO:0000313" key="1">
    <source>
        <dbReference type="EMBL" id="KAG5449870.1"/>
    </source>
</evidence>
<sequence>MTALSAAGVVSYMICVLNYTTIPELSVLTALIPHRYRSTNSTMSMKLFRHFSPQSGEFTRGLLWTARAQYSSSVDSFDIGIIGGGILGLATGRELLQRHPKLRLLVLEKESELGSHQTGHNSGVIHAGIYYAPGSLKAKLCVEGMRRTYDYLDSRNIPYKKCGKLIVAVHERELPTLEDLMRRATINGCPDVALIPGNAISSIEPHCRGLKAIHSPHTGIVDWRQVAISYSRDCQKMGGEIRTSLEVTEIKESSENCDFPIRIVARSTKKAETLTTQVQCRHLITCAGLQSDLVAKMTNCPSDPRIIPFRGDFLKLKSEYNHLVKGNIYPVPDPRFPFLGVHFTPRIDGSVLLGPNAVLALKREGYGLTDFNVKEALSILAYPGLQRIAWKYLNVGVSELLRAFIIRLQVKKLQQYIPALKPENVERGPSGVRAQALNRKGELVEDFVIHSGEDAFGSRIIHVRNAPSPAATSSLAIARMLVDKAEEQFQFKKTAPA</sequence>
<dbReference type="SUPFAM" id="SSF51905">
    <property type="entry name" value="FAD/NAD(P)-binding domain"/>
    <property type="match status" value="1"/>
</dbReference>
<dbReference type="Pfam" id="PF01266">
    <property type="entry name" value="DAO"/>
    <property type="match status" value="1"/>
</dbReference>
<dbReference type="OrthoDB" id="498204at2759"/>